<reference evidence="2" key="1">
    <citation type="submission" date="2010-10" db="EMBL/GenBank/DDBJ databases">
        <title>Complete sequence of Enterobacter cloacae SCF1.</title>
        <authorList>
            <consortium name="US DOE Joint Genome Institute"/>
            <person name="Lucas S."/>
            <person name="Copeland A."/>
            <person name="Lapidus A."/>
            <person name="Cheng J.-F."/>
            <person name="Bruce D."/>
            <person name="Goodwin L."/>
            <person name="Pitluck S."/>
            <person name="Davenport K."/>
            <person name="Detter J.C."/>
            <person name="Han C."/>
            <person name="Tapia R."/>
            <person name="Land M."/>
            <person name="Hauser L."/>
            <person name="Chang Y.-J."/>
            <person name="Jeffries C."/>
            <person name="Kyrpides N."/>
            <person name="Ivanova N."/>
            <person name="Mikhailova N."/>
            <person name="DeAngelis K."/>
            <person name="Arkin A.P."/>
            <person name="Chivian D."/>
            <person name="Edwards B."/>
            <person name="Woo H."/>
            <person name="Hazen T.C."/>
            <person name="Woyke T."/>
        </authorList>
    </citation>
    <scope>NUCLEOTIDE SEQUENCE [LARGE SCALE GENOMIC DNA]</scope>
    <source>
        <strain evidence="2">SCF1</strain>
    </source>
</reference>
<dbReference type="KEGG" id="esc:Entcl_4314"/>
<dbReference type="Proteomes" id="UP000006872">
    <property type="component" value="Chromosome"/>
</dbReference>
<dbReference type="AlphaFoldDB" id="E3G4S7"/>
<dbReference type="STRING" id="701347.Entcl_4314"/>
<organism evidence="1 2">
    <name type="scientific">Enterobacter lignolyticus (strain SCF1)</name>
    <dbReference type="NCBI Taxonomy" id="701347"/>
    <lineage>
        <taxon>Bacteria</taxon>
        <taxon>Pseudomonadati</taxon>
        <taxon>Pseudomonadota</taxon>
        <taxon>Gammaproteobacteria</taxon>
        <taxon>Enterobacterales</taxon>
        <taxon>Enterobacteriaceae</taxon>
        <taxon>Pluralibacter</taxon>
    </lineage>
</organism>
<name>E3G4S7_ENTLS</name>
<evidence type="ECO:0000313" key="1">
    <source>
        <dbReference type="EMBL" id="ADO50545.1"/>
    </source>
</evidence>
<dbReference type="HOGENOM" id="CLU_069782_0_0_6"/>
<dbReference type="EMBL" id="CP002272">
    <property type="protein sequence ID" value="ADO50545.1"/>
    <property type="molecule type" value="Genomic_DNA"/>
</dbReference>
<proteinExistence type="predicted"/>
<dbReference type="eggNOG" id="COG3210">
    <property type="taxonomic scope" value="Bacteria"/>
</dbReference>
<gene>
    <name evidence="1" type="ordered locus">Entcl_4314</name>
</gene>
<sequence length="247" mass="26253">MTQCQGNATCENAVVDKYKKISAEQHESVVNCKGAQECVDKANEVGKLQTDYANRTNELLEKARVNGGLSPEDQNELSILQVTTIQLEADRTAAIHNALTSGDSPEARQLAINSLAQVVGTSAAGIAAGVGKAGNKGSAIPVSEPVTANNGLVYKSNPKHTLGQQGNRPNAGIEPKNSLSLFEQSIPSTKQYQNKEVRFAVDSDGNIHRFEGTNGQYHWNGSTGDKNALASDQIPSAVQKQLGVKIK</sequence>
<evidence type="ECO:0000313" key="2">
    <source>
        <dbReference type="Proteomes" id="UP000006872"/>
    </source>
</evidence>
<accession>E3G4S7</accession>
<protein>
    <submittedName>
        <fullName evidence="1">Adhesin/hemagglutinin/hemolysin</fullName>
    </submittedName>
</protein>
<reference evidence="1 2" key="2">
    <citation type="journal article" date="2011" name="Stand. Genomic Sci.">
        <title>Complete genome sequence of 'Enterobacter lignolyticus' SCF1.</title>
        <authorList>
            <person name="Deangelis K.M."/>
            <person name="D'Haeseleer P."/>
            <person name="Chivian D."/>
            <person name="Fortney J.L."/>
            <person name="Khudyakov J."/>
            <person name="Simmons B."/>
            <person name="Woo H."/>
            <person name="Arkin A.P."/>
            <person name="Davenport K.W."/>
            <person name="Goodwin L."/>
            <person name="Chen A."/>
            <person name="Ivanova N."/>
            <person name="Kyrpides N.C."/>
            <person name="Mavromatis K."/>
            <person name="Woyke T."/>
            <person name="Hazen T.C."/>
        </authorList>
    </citation>
    <scope>NUCLEOTIDE SEQUENCE [LARGE SCALE GENOMIC DNA]</scope>
    <source>
        <strain evidence="1 2">SCF1</strain>
    </source>
</reference>
<keyword evidence="2" id="KW-1185">Reference proteome</keyword>